<keyword evidence="6" id="KW-0804">Transcription</keyword>
<dbReference type="PANTHER" id="PTHR19376">
    <property type="entry name" value="DNA-DIRECTED RNA POLYMERASE"/>
    <property type="match status" value="1"/>
</dbReference>
<dbReference type="GO" id="GO:0006351">
    <property type="term" value="P:DNA-templated transcription"/>
    <property type="evidence" value="ECO:0007669"/>
    <property type="project" value="InterPro"/>
</dbReference>
<evidence type="ECO:0000256" key="3">
    <source>
        <dbReference type="ARBA" id="ARBA00022478"/>
    </source>
</evidence>
<evidence type="ECO:0000256" key="4">
    <source>
        <dbReference type="ARBA" id="ARBA00022679"/>
    </source>
</evidence>
<dbReference type="InterPro" id="IPR007083">
    <property type="entry name" value="RNA_pol_Rpb1_4"/>
</dbReference>
<evidence type="ECO:0000256" key="7">
    <source>
        <dbReference type="SAM" id="MobiDB-lite"/>
    </source>
</evidence>
<evidence type="ECO:0000256" key="6">
    <source>
        <dbReference type="ARBA" id="ARBA00023163"/>
    </source>
</evidence>
<dbReference type="Proteomes" id="UP000887563">
    <property type="component" value="Unplaced"/>
</dbReference>
<organism evidence="10 11">
    <name type="scientific">Meloidogyne incognita</name>
    <name type="common">Southern root-knot nematode worm</name>
    <name type="synonym">Oxyuris incognita</name>
    <dbReference type="NCBI Taxonomy" id="6306"/>
    <lineage>
        <taxon>Eukaryota</taxon>
        <taxon>Metazoa</taxon>
        <taxon>Ecdysozoa</taxon>
        <taxon>Nematoda</taxon>
        <taxon>Chromadorea</taxon>
        <taxon>Rhabditida</taxon>
        <taxon>Tylenchina</taxon>
        <taxon>Tylenchomorpha</taxon>
        <taxon>Tylenchoidea</taxon>
        <taxon>Meloidogynidae</taxon>
        <taxon>Meloidogyninae</taxon>
        <taxon>Meloidogyne</taxon>
        <taxon>Meloidogyne incognita group</taxon>
    </lineage>
</organism>
<evidence type="ECO:0000256" key="2">
    <source>
        <dbReference type="ARBA" id="ARBA00012418"/>
    </source>
</evidence>
<dbReference type="Gene3D" id="1.10.132.30">
    <property type="match status" value="1"/>
</dbReference>
<dbReference type="PANTHER" id="PTHR19376:SF11">
    <property type="entry name" value="DNA-DIRECTED RNA POLYMERASE I SUBUNIT RPA1"/>
    <property type="match status" value="1"/>
</dbReference>
<dbReference type="GO" id="GO:0005736">
    <property type="term" value="C:RNA polymerase I complex"/>
    <property type="evidence" value="ECO:0007669"/>
    <property type="project" value="TreeGrafter"/>
</dbReference>
<keyword evidence="4" id="KW-0808">Transferase</keyword>
<keyword evidence="5" id="KW-0548">Nucleotidyltransferase</keyword>
<dbReference type="InterPro" id="IPR047107">
    <property type="entry name" value="DNA-dir_RNA_pol1_lsu_C"/>
</dbReference>
<dbReference type="SUPFAM" id="SSF64484">
    <property type="entry name" value="beta and beta-prime subunits of DNA dependent RNA-polymerase"/>
    <property type="match status" value="1"/>
</dbReference>
<evidence type="ECO:0000259" key="8">
    <source>
        <dbReference type="Pfam" id="PF04998"/>
    </source>
</evidence>
<keyword evidence="10" id="KW-1185">Reference proteome</keyword>
<dbReference type="Pfam" id="PF05000">
    <property type="entry name" value="RNA_pol_Rpb1_4"/>
    <property type="match status" value="1"/>
</dbReference>
<dbReference type="WBParaSite" id="Minc3s03251g33288">
    <property type="protein sequence ID" value="Minc3s03251g33288"/>
    <property type="gene ID" value="Minc3s03251g33288"/>
</dbReference>
<dbReference type="AlphaFoldDB" id="A0A914MZH7"/>
<evidence type="ECO:0000313" key="11">
    <source>
        <dbReference type="WBParaSite" id="Minc3s03251g33288"/>
    </source>
</evidence>
<feature type="compositionally biased region" description="Acidic residues" evidence="7">
    <location>
        <begin position="553"/>
        <end position="578"/>
    </location>
</feature>
<proteinExistence type="inferred from homology"/>
<dbReference type="Gene3D" id="3.30.70.2850">
    <property type="match status" value="1"/>
</dbReference>
<evidence type="ECO:0000259" key="9">
    <source>
        <dbReference type="Pfam" id="PF05000"/>
    </source>
</evidence>
<dbReference type="InterPro" id="IPR045867">
    <property type="entry name" value="DNA-dir_RpoC_beta_prime"/>
</dbReference>
<dbReference type="Gene3D" id="6.10.250.2940">
    <property type="match status" value="1"/>
</dbReference>
<dbReference type="Pfam" id="PF04998">
    <property type="entry name" value="RNA_pol_Rpb1_5"/>
    <property type="match status" value="1"/>
</dbReference>
<dbReference type="GO" id="GO:0003899">
    <property type="term" value="F:DNA-directed RNA polymerase activity"/>
    <property type="evidence" value="ECO:0007669"/>
    <property type="project" value="UniProtKB-EC"/>
</dbReference>
<comment type="similarity">
    <text evidence="1">Belongs to the RNA polymerase beta' chain family.</text>
</comment>
<feature type="domain" description="RNA polymerase Rpb1" evidence="9">
    <location>
        <begin position="1"/>
        <end position="55"/>
    </location>
</feature>
<evidence type="ECO:0000256" key="1">
    <source>
        <dbReference type="ARBA" id="ARBA00006460"/>
    </source>
</evidence>
<evidence type="ECO:0000313" key="10">
    <source>
        <dbReference type="Proteomes" id="UP000887563"/>
    </source>
</evidence>
<feature type="domain" description="RNA polymerase Rpb1" evidence="8">
    <location>
        <begin position="62"/>
        <end position="754"/>
    </location>
</feature>
<name>A0A914MZH7_MELIC</name>
<feature type="region of interest" description="Disordered" evidence="7">
    <location>
        <begin position="553"/>
        <end position="584"/>
    </location>
</feature>
<protein>
    <recommendedName>
        <fullName evidence="2">DNA-directed RNA polymerase</fullName>
        <ecNumber evidence="2">2.7.7.6</ecNumber>
    </recommendedName>
</protein>
<dbReference type="InterPro" id="IPR007081">
    <property type="entry name" value="RNA_pol_Rpb1_5"/>
</dbReference>
<sequence>MIQSGAKGSLVNSIQISCALGQIELEGQRPHLSITGRSLPSFRSFDPSPRAGGFVEQRFLTGINPQELFFHTMAGREGLIDTAVKTSRSGYLQRCIIKHLEGISVRYDNTVRNFDDSIIQFRYGEDGLDVGRSTFLNSKQFPFLVENIEAIQKLFIPSFDNPEEEEQSKWNLSETEKHYKKISKFKQRRILELQDKSQNVDIVNVNKNKRFSAFNKFHQSVDSNYLLKDSLVADWNKLTKEEREVFIPKDLKPPEPVDVVFHPATNLGSLPESFLNQLNNFVQKSKLDGNLNLFKRSIYWKGLRAYADPGESVGLLAAQSIGEPSTQMTLNTFHFAGRGEMNVTLGIPRLREILMTQGKSIATPMAEICIRPEVTEEQVQQLKSEFSPITLRHVLKNFSLVEGIVAREDGLCYRQYIVRLELLKNKKRDQIARHLRRKKIMLEIESRFVPLLSTHLIKRDKDVFEQQQIQQRKILGNDNDAGGEQVETKKKGQDEFLASDEEDAMADLQGELDAHEERLNRRHLDGMAEYEGEEQDRGDSGIVDEFDDELIEAEEEKEDSEAELANDDDKDDNEEEDPNNIKNEHKFIVDEERVNMVTKGCVRQYVYDVRNERWCSITFELRLRNKCEIDVPALVEREIDKFIVTQINKVEKCVIRSEERNGKMVQILQTQGINLEAFYNRVQFLDVNTIYSNDINVMLNCYGVEAANRTIVKEMNNVFGVYGIEVNPRHLTLTADYMTFGGDVQAFNRTAMAHSPSPLQKMTYETTMVFMQKAIVSGHADSLFCPSARIVMGQLIREGTGSFDLLTSPEYALYRPNKKEFEENIRPISETSNKIEQMRRKRHRRKTQFHIKM</sequence>
<dbReference type="EC" id="2.7.7.6" evidence="2"/>
<reference evidence="11" key="1">
    <citation type="submission" date="2022-11" db="UniProtKB">
        <authorList>
            <consortium name="WormBaseParasite"/>
        </authorList>
    </citation>
    <scope>IDENTIFICATION</scope>
</reference>
<dbReference type="Gene3D" id="6.20.50.80">
    <property type="match status" value="1"/>
</dbReference>
<dbReference type="InterPro" id="IPR038120">
    <property type="entry name" value="Rpb1_funnel_sf"/>
</dbReference>
<accession>A0A914MZH7</accession>
<evidence type="ECO:0000256" key="5">
    <source>
        <dbReference type="ARBA" id="ARBA00022695"/>
    </source>
</evidence>
<dbReference type="CDD" id="cd02735">
    <property type="entry name" value="RNAP_I_Rpa1_C"/>
    <property type="match status" value="1"/>
</dbReference>
<dbReference type="GO" id="GO:0003677">
    <property type="term" value="F:DNA binding"/>
    <property type="evidence" value="ECO:0007669"/>
    <property type="project" value="InterPro"/>
</dbReference>
<keyword evidence="3" id="KW-0240">DNA-directed RNA polymerase</keyword>